<keyword evidence="5 8" id="KW-1133">Transmembrane helix</keyword>
<comment type="caution">
    <text evidence="9">The sequence shown here is derived from an EMBL/GenBank/DDBJ whole genome shotgun (WGS) entry which is preliminary data.</text>
</comment>
<evidence type="ECO:0000256" key="1">
    <source>
        <dbReference type="ARBA" id="ARBA00004141"/>
    </source>
</evidence>
<feature type="transmembrane region" description="Helical" evidence="8">
    <location>
        <begin position="194"/>
        <end position="213"/>
    </location>
</feature>
<dbReference type="Gene3D" id="1.20.1730.10">
    <property type="entry name" value="Sodium/glucose cotransporter"/>
    <property type="match status" value="1"/>
</dbReference>
<evidence type="ECO:0000313" key="10">
    <source>
        <dbReference type="Proteomes" id="UP000824890"/>
    </source>
</evidence>
<proteinExistence type="inferred from homology"/>
<keyword evidence="3" id="KW-0813">Transport</keyword>
<feature type="transmembrane region" description="Helical" evidence="8">
    <location>
        <begin position="244"/>
        <end position="263"/>
    </location>
</feature>
<feature type="transmembrane region" description="Helical" evidence="8">
    <location>
        <begin position="456"/>
        <end position="475"/>
    </location>
</feature>
<evidence type="ECO:0000256" key="6">
    <source>
        <dbReference type="ARBA" id="ARBA00023136"/>
    </source>
</evidence>
<dbReference type="PANTHER" id="PTHR46154">
    <property type="match status" value="1"/>
</dbReference>
<feature type="transmembrane region" description="Helical" evidence="8">
    <location>
        <begin position="311"/>
        <end position="336"/>
    </location>
</feature>
<feature type="transmembrane region" description="Helical" evidence="8">
    <location>
        <begin position="512"/>
        <end position="532"/>
    </location>
</feature>
<gene>
    <name evidence="9" type="ORF">HID58_006758</name>
</gene>
<evidence type="ECO:0008006" key="11">
    <source>
        <dbReference type="Google" id="ProtNLM"/>
    </source>
</evidence>
<evidence type="ECO:0000256" key="3">
    <source>
        <dbReference type="ARBA" id="ARBA00022448"/>
    </source>
</evidence>
<comment type="subcellular location">
    <subcellularLocation>
        <location evidence="1">Membrane</location>
        <topology evidence="1">Multi-pass membrane protein</topology>
    </subcellularLocation>
</comment>
<feature type="transmembrane region" description="Helical" evidence="8">
    <location>
        <begin position="646"/>
        <end position="670"/>
    </location>
</feature>
<organism evidence="9 10">
    <name type="scientific">Brassica napus</name>
    <name type="common">Rape</name>
    <dbReference type="NCBI Taxonomy" id="3708"/>
    <lineage>
        <taxon>Eukaryota</taxon>
        <taxon>Viridiplantae</taxon>
        <taxon>Streptophyta</taxon>
        <taxon>Embryophyta</taxon>
        <taxon>Tracheophyta</taxon>
        <taxon>Spermatophyta</taxon>
        <taxon>Magnoliopsida</taxon>
        <taxon>eudicotyledons</taxon>
        <taxon>Gunneridae</taxon>
        <taxon>Pentapetalae</taxon>
        <taxon>rosids</taxon>
        <taxon>malvids</taxon>
        <taxon>Brassicales</taxon>
        <taxon>Brassicaceae</taxon>
        <taxon>Brassiceae</taxon>
        <taxon>Brassica</taxon>
    </lineage>
</organism>
<feature type="transmembrane region" description="Helical" evidence="8">
    <location>
        <begin position="615"/>
        <end position="634"/>
    </location>
</feature>
<dbReference type="InterPro" id="IPR038377">
    <property type="entry name" value="Na/Glc_symporter_sf"/>
</dbReference>
<feature type="transmembrane region" description="Helical" evidence="8">
    <location>
        <begin position="481"/>
        <end position="505"/>
    </location>
</feature>
<keyword evidence="6 8" id="KW-0472">Membrane</keyword>
<evidence type="ECO:0000256" key="7">
    <source>
        <dbReference type="RuleBase" id="RU362091"/>
    </source>
</evidence>
<feature type="transmembrane region" description="Helical" evidence="8">
    <location>
        <begin position="160"/>
        <end position="182"/>
    </location>
</feature>
<accession>A0ABQ8ECA9</accession>
<feature type="transmembrane region" description="Helical" evidence="8">
    <location>
        <begin position="356"/>
        <end position="381"/>
    </location>
</feature>
<protein>
    <recommendedName>
        <fullName evidence="11">Urea-proton symporter DUR3</fullName>
    </recommendedName>
</protein>
<feature type="transmembrane region" description="Helical" evidence="8">
    <location>
        <begin position="552"/>
        <end position="572"/>
    </location>
</feature>
<keyword evidence="4 8" id="KW-0812">Transmembrane</keyword>
<dbReference type="InterPro" id="IPR001734">
    <property type="entry name" value="Na/solute_symporter"/>
</dbReference>
<evidence type="ECO:0000256" key="2">
    <source>
        <dbReference type="ARBA" id="ARBA00006434"/>
    </source>
</evidence>
<feature type="transmembrane region" description="Helical" evidence="8">
    <location>
        <begin position="119"/>
        <end position="139"/>
    </location>
</feature>
<evidence type="ECO:0000256" key="8">
    <source>
        <dbReference type="SAM" id="Phobius"/>
    </source>
</evidence>
<feature type="transmembrane region" description="Helical" evidence="8">
    <location>
        <begin position="84"/>
        <end position="104"/>
    </location>
</feature>
<dbReference type="EMBL" id="JAGKQM010000002">
    <property type="protein sequence ID" value="KAH0939297.1"/>
    <property type="molecule type" value="Genomic_DNA"/>
</dbReference>
<sequence>MARPAQCPPFDFSAKYYHGGGSECERQKNFFDDSTRLDQSVGYAVILGFGAFFAVFTSFLVWLEKRYVGARHTSEWFNTAGRNVKTGLIASVIVSQWTWAATILQSSNVAWKYGVSGPFWYASGASIQVLLFGVMAIEIKRKAPNAHTVCEIVKARWGTATHIVFLVFCLTTNVVVTAMLLLGGSAVVNALTGVNIYAASFLIPVGVVVYTLAGGLKATFLASYVHSVIVPNAKSERPLHYHLCLVRLISVHVVLVIFVYLVYTLSSELGSPSVVYDRLIDMAAKSRTCAEPHSHIGQSCGPVNGNYRGSYVTMLSSGGAVFGLINIVGNFGTVFVDNGYWVSAIAARPSATHKGYLLGGLVWFAVPFSLATSLGLGALALDLPITKDEADRGLVPPATAIALMGKTGSMLLLTMLFMAVTSAGSSELIAVSSLFTYDIYRTYINPKATGKQILRVSRSGVLGFGCLMGILAVILNKVGVSLAWMYLAMGVLIGSAVIPIAFMLLWRKANAIGAILGSISGCVLGIVTWLSTAKIQYGRVDLDTTGRNAPMLAGNLVAILTGGLIHAVCSLVQPQNYDWSTTREIKLVEDGASGDVNDVPLEELREEKLKRAKAWIVRWGLVFTLVIVVIWPVLSLPARVFSRGYFWFWAIVAIAWGTIGSVVIVGLPLIESWGTIKSVCMGLFTNDRLMDKLDDLNHRLRALTLAVPEAERIYLLELEKTKKTDEERSI</sequence>
<dbReference type="PANTHER" id="PTHR46154:SF4">
    <property type="entry name" value="UREA ACTIVE TRANSPORTER"/>
    <property type="match status" value="1"/>
</dbReference>
<dbReference type="InterPro" id="IPR031155">
    <property type="entry name" value="DUR"/>
</dbReference>
<evidence type="ECO:0000313" key="9">
    <source>
        <dbReference type="EMBL" id="KAH0939297.1"/>
    </source>
</evidence>
<evidence type="ECO:0000256" key="4">
    <source>
        <dbReference type="ARBA" id="ARBA00022692"/>
    </source>
</evidence>
<keyword evidence="10" id="KW-1185">Reference proteome</keyword>
<dbReference type="PROSITE" id="PS50283">
    <property type="entry name" value="NA_SOLUT_SYMP_3"/>
    <property type="match status" value="1"/>
</dbReference>
<feature type="transmembrane region" description="Helical" evidence="8">
    <location>
        <begin position="41"/>
        <end position="63"/>
    </location>
</feature>
<feature type="transmembrane region" description="Helical" evidence="8">
    <location>
        <begin position="411"/>
        <end position="435"/>
    </location>
</feature>
<dbReference type="Proteomes" id="UP000824890">
    <property type="component" value="Unassembled WGS sequence"/>
</dbReference>
<name>A0ABQ8ECA9_BRANA</name>
<comment type="similarity">
    <text evidence="2 7">Belongs to the sodium:solute symporter (SSF) (TC 2.A.21) family.</text>
</comment>
<evidence type="ECO:0000256" key="5">
    <source>
        <dbReference type="ARBA" id="ARBA00022989"/>
    </source>
</evidence>
<dbReference type="CDD" id="cd11476">
    <property type="entry name" value="SLC5sbd_DUR3"/>
    <property type="match status" value="1"/>
</dbReference>
<reference evidence="9 10" key="1">
    <citation type="submission" date="2021-05" db="EMBL/GenBank/DDBJ databases">
        <title>Genome Assembly of Synthetic Allotetraploid Brassica napus Reveals Homoeologous Exchanges between Subgenomes.</title>
        <authorList>
            <person name="Davis J.T."/>
        </authorList>
    </citation>
    <scope>NUCLEOTIDE SEQUENCE [LARGE SCALE GENOMIC DNA]</scope>
    <source>
        <strain evidence="10">cv. Da-Ae</strain>
        <tissue evidence="9">Seedling</tissue>
    </source>
</reference>
<dbReference type="Pfam" id="PF00474">
    <property type="entry name" value="SSF"/>
    <property type="match status" value="2"/>
</dbReference>